<protein>
    <submittedName>
        <fullName evidence="2">Uncharacterized protein</fullName>
    </submittedName>
</protein>
<reference evidence="2" key="1">
    <citation type="submission" date="2021-01" db="EMBL/GenBank/DDBJ databases">
        <authorList>
            <person name="Zhong Y.L."/>
        </authorList>
    </citation>
    <scope>NUCLEOTIDE SEQUENCE</scope>
    <source>
        <strain evidence="2">KCTC 23302</strain>
    </source>
</reference>
<keyword evidence="3" id="KW-1185">Reference proteome</keyword>
<keyword evidence="1" id="KW-0472">Membrane</keyword>
<evidence type="ECO:0000313" key="2">
    <source>
        <dbReference type="EMBL" id="MBL0684192.1"/>
    </source>
</evidence>
<accession>A0A937D9Y9</accession>
<name>A0A937D9Y9_9FLAO</name>
<feature type="transmembrane region" description="Helical" evidence="1">
    <location>
        <begin position="239"/>
        <end position="257"/>
    </location>
</feature>
<dbReference type="RefSeq" id="WP_201919950.1">
    <property type="nucleotide sequence ID" value="NZ_BAABAX010000003.1"/>
</dbReference>
<dbReference type="Pfam" id="PF05137">
    <property type="entry name" value="PilN"/>
    <property type="match status" value="1"/>
</dbReference>
<dbReference type="AlphaFoldDB" id="A0A937D9Y9"/>
<proteinExistence type="predicted"/>
<organism evidence="2 3">
    <name type="scientific">Aquimarina mytili</name>
    <dbReference type="NCBI Taxonomy" id="874423"/>
    <lineage>
        <taxon>Bacteria</taxon>
        <taxon>Pseudomonadati</taxon>
        <taxon>Bacteroidota</taxon>
        <taxon>Flavobacteriia</taxon>
        <taxon>Flavobacteriales</taxon>
        <taxon>Flavobacteriaceae</taxon>
        <taxon>Aquimarina</taxon>
    </lineage>
</organism>
<dbReference type="Proteomes" id="UP000651057">
    <property type="component" value="Unassembled WGS sequence"/>
</dbReference>
<gene>
    <name evidence="2" type="ORF">JJQ60_11740</name>
</gene>
<evidence type="ECO:0000256" key="1">
    <source>
        <dbReference type="SAM" id="Phobius"/>
    </source>
</evidence>
<sequence length="404" mass="45834">MLEFLSSYRPFGKTILALEHTKQDTKPLVFGLELVQKKGELDIDQTFELDHPEEIDNIVKTTTPAYVVITDDQILSKEISQTGTDTEILAEAFPNLNLNDFYYQILRTSNTSFIAVCRKQYIETIIAAYQKTRIRVVGVHLGALKVITLSDFVKSDMVNTNTKQISYVDGDIVSMTDRSDTIREEYTIEGLNFSSTHTLPLAVALDEVLHSEKISGNIQNGNEELQKQYRESLFFTKTLQIGVGFLLIALLINFFVFNAKYKKWQGLQEELQVFTTQQEQIKNKQSDVNTKEALVQSILTTGFSKSSYYIDQMIQLLPNTVVLTSFTFQPLEKPIRKDKIIDLSTDVVSVIGKSTDKEEFTTWLRALEGLSFIESVTIVEYGLDKKNTSDFELTITIKSDGTTN</sequence>
<comment type="caution">
    <text evidence="2">The sequence shown here is derived from an EMBL/GenBank/DDBJ whole genome shotgun (WGS) entry which is preliminary data.</text>
</comment>
<keyword evidence="1" id="KW-1133">Transmembrane helix</keyword>
<dbReference type="EMBL" id="JAERQJ010000004">
    <property type="protein sequence ID" value="MBL0684192.1"/>
    <property type="molecule type" value="Genomic_DNA"/>
</dbReference>
<dbReference type="InterPro" id="IPR007813">
    <property type="entry name" value="PilN"/>
</dbReference>
<evidence type="ECO:0000313" key="3">
    <source>
        <dbReference type="Proteomes" id="UP000651057"/>
    </source>
</evidence>
<keyword evidence="1" id="KW-0812">Transmembrane</keyword>